<dbReference type="OrthoDB" id="2310618at2"/>
<dbReference type="RefSeq" id="WP_027825371.1">
    <property type="nucleotide sequence ID" value="NZ_AZFB01000010.1"/>
</dbReference>
<proteinExistence type="predicted"/>
<dbReference type="PATRIC" id="fig|1122152.4.peg.304"/>
<evidence type="ECO:0000313" key="3">
    <source>
        <dbReference type="Proteomes" id="UP000051931"/>
    </source>
</evidence>
<dbReference type="AlphaFoldDB" id="A0A0R1S7P0"/>
<protein>
    <submittedName>
        <fullName evidence="2">LytA</fullName>
    </submittedName>
</protein>
<comment type="caution">
    <text evidence="2">The sequence shown here is derived from an EMBL/GenBank/DDBJ whole genome shotgun (WGS) entry which is preliminary data.</text>
</comment>
<dbReference type="Proteomes" id="UP000051931">
    <property type="component" value="Unassembled WGS sequence"/>
</dbReference>
<sequence length="278" mass="30724">MKRHVIKLASAAALAGLTLMGVAQPAMATTVDMGYVAKNPAMGPNYYDVKKELVKLDTTGRVNYVPGYGILLWAKPGNEPTKRYLAHGSSWKVFGYVTDANGHKWYNLGGSQWVDSSYIVLNNNAHTEATTTSNATNNITGVVRVSYWPNSKVMVWSNPGVTGSNKYLTNGSRWKFFKIKYIGDNSWYNLGGNQWIEGKYAINESDPLASGVTGIIKANKLFTVTLKQGNKVYDSPYGYGKATGQVLPLGSRWKVTGKVINHGTWYRVGTNQWINIMY</sequence>
<evidence type="ECO:0000256" key="1">
    <source>
        <dbReference type="SAM" id="SignalP"/>
    </source>
</evidence>
<keyword evidence="1" id="KW-0732">Signal</keyword>
<accession>A0A0R1S7P0</accession>
<dbReference type="STRING" id="1122152.GCA_000425905_00061"/>
<keyword evidence="3" id="KW-1185">Reference proteome</keyword>
<dbReference type="EMBL" id="AZFB01000010">
    <property type="protein sequence ID" value="KRL62355.1"/>
    <property type="molecule type" value="Genomic_DNA"/>
</dbReference>
<reference evidence="2 3" key="1">
    <citation type="journal article" date="2015" name="Genome Announc.">
        <title>Expanding the biotechnology potential of lactobacilli through comparative genomics of 213 strains and associated genera.</title>
        <authorList>
            <person name="Sun Z."/>
            <person name="Harris H.M."/>
            <person name="McCann A."/>
            <person name="Guo C."/>
            <person name="Argimon S."/>
            <person name="Zhang W."/>
            <person name="Yang X."/>
            <person name="Jeffery I.B."/>
            <person name="Cooney J.C."/>
            <person name="Kagawa T.F."/>
            <person name="Liu W."/>
            <person name="Song Y."/>
            <person name="Salvetti E."/>
            <person name="Wrobel A."/>
            <person name="Rasinkangas P."/>
            <person name="Parkhill J."/>
            <person name="Rea M.C."/>
            <person name="O'Sullivan O."/>
            <person name="Ritari J."/>
            <person name="Douillard F.P."/>
            <person name="Paul Ross R."/>
            <person name="Yang R."/>
            <person name="Briner A.E."/>
            <person name="Felis G.E."/>
            <person name="de Vos W.M."/>
            <person name="Barrangou R."/>
            <person name="Klaenhammer T.R."/>
            <person name="Caufield P.W."/>
            <person name="Cui Y."/>
            <person name="Zhang H."/>
            <person name="O'Toole P.W."/>
        </authorList>
    </citation>
    <scope>NUCLEOTIDE SEQUENCE [LARGE SCALE GENOMIC DNA]</scope>
    <source>
        <strain evidence="2 3">DSM 15354</strain>
    </source>
</reference>
<gene>
    <name evidence="2" type="ORF">FC23_GL000299</name>
</gene>
<evidence type="ECO:0000313" key="2">
    <source>
        <dbReference type="EMBL" id="KRL62355.1"/>
    </source>
</evidence>
<name>A0A0R1S7P0_9LACO</name>
<feature type="chain" id="PRO_5006410365" evidence="1">
    <location>
        <begin position="29"/>
        <end position="278"/>
    </location>
</feature>
<feature type="signal peptide" evidence="1">
    <location>
        <begin position="1"/>
        <end position="28"/>
    </location>
</feature>
<dbReference type="eggNOG" id="ENOG5033BPB">
    <property type="taxonomic scope" value="Bacteria"/>
</dbReference>
<organism evidence="2 3">
    <name type="scientific">Lactobacillus psittaci DSM 15354</name>
    <dbReference type="NCBI Taxonomy" id="1122152"/>
    <lineage>
        <taxon>Bacteria</taxon>
        <taxon>Bacillati</taxon>
        <taxon>Bacillota</taxon>
        <taxon>Bacilli</taxon>
        <taxon>Lactobacillales</taxon>
        <taxon>Lactobacillaceae</taxon>
        <taxon>Lactobacillus</taxon>
    </lineage>
</organism>